<dbReference type="AlphaFoldDB" id="A0A1I1MQR0"/>
<proteinExistence type="predicted"/>
<sequence length="86" mass="9361">MDFEHLVFELEHFDVHDTIHPILAAAANMRNRKHLLVNRDLVFVPIAGKNHGVGSRSAVYNVVPASADNGVVTITTVNFVSAALAK</sequence>
<dbReference type="Proteomes" id="UP000198728">
    <property type="component" value="Unassembled WGS sequence"/>
</dbReference>
<evidence type="ECO:0000313" key="2">
    <source>
        <dbReference type="Proteomes" id="UP000198728"/>
    </source>
</evidence>
<gene>
    <name evidence="1" type="ORF">SAMN04488094_110166</name>
</gene>
<reference evidence="1 2" key="1">
    <citation type="submission" date="2016-10" db="EMBL/GenBank/DDBJ databases">
        <authorList>
            <person name="de Groot N.N."/>
        </authorList>
    </citation>
    <scope>NUCLEOTIDE SEQUENCE [LARGE SCALE GENOMIC DNA]</scope>
    <source>
        <strain evidence="1 2">DSM 19548</strain>
    </source>
</reference>
<name>A0A1I1MQR0_9RHOB</name>
<accession>A0A1I1MQR0</accession>
<dbReference type="EMBL" id="FOLG01000010">
    <property type="protein sequence ID" value="SFC87804.1"/>
    <property type="molecule type" value="Genomic_DNA"/>
</dbReference>
<keyword evidence="2" id="KW-1185">Reference proteome</keyword>
<evidence type="ECO:0000313" key="1">
    <source>
        <dbReference type="EMBL" id="SFC87804.1"/>
    </source>
</evidence>
<organism evidence="1 2">
    <name type="scientific">Tropicimonas isoalkanivorans</name>
    <dbReference type="NCBI Taxonomy" id="441112"/>
    <lineage>
        <taxon>Bacteria</taxon>
        <taxon>Pseudomonadati</taxon>
        <taxon>Pseudomonadota</taxon>
        <taxon>Alphaproteobacteria</taxon>
        <taxon>Rhodobacterales</taxon>
        <taxon>Roseobacteraceae</taxon>
        <taxon>Tropicimonas</taxon>
    </lineage>
</organism>
<protein>
    <submittedName>
        <fullName evidence="1">Uncharacterized protein</fullName>
    </submittedName>
</protein>